<gene>
    <name evidence="2" type="ORF">COO91_02405</name>
</gene>
<keyword evidence="1" id="KW-0732">Signal</keyword>
<dbReference type="RefSeq" id="WP_100898416.1">
    <property type="nucleotide sequence ID" value="NZ_CAWNNC010000001.1"/>
</dbReference>
<feature type="signal peptide" evidence="1">
    <location>
        <begin position="1"/>
        <end position="20"/>
    </location>
</feature>
<name>A0A2K8SMG0_9NOSO</name>
<dbReference type="KEGG" id="nfl:COO91_02405"/>
<keyword evidence="3" id="KW-1185">Reference proteome</keyword>
<protein>
    <submittedName>
        <fullName evidence="2">Uncharacterized protein</fullName>
    </submittedName>
</protein>
<proteinExistence type="predicted"/>
<accession>A0A2K8SMG0</accession>
<dbReference type="EMBL" id="CP024785">
    <property type="protein sequence ID" value="AUB36493.1"/>
    <property type="molecule type" value="Genomic_DNA"/>
</dbReference>
<reference evidence="2 3" key="1">
    <citation type="submission" date="2017-11" db="EMBL/GenBank/DDBJ databases">
        <title>Complete genome of a free-living desiccation-tolerant cyanobacterium and its photosynthetic adaptation to extreme terrestrial habitat.</title>
        <authorList>
            <person name="Shang J."/>
        </authorList>
    </citation>
    <scope>NUCLEOTIDE SEQUENCE [LARGE SCALE GENOMIC DNA]</scope>
    <source>
        <strain evidence="2 3">CCNUN1</strain>
    </source>
</reference>
<evidence type="ECO:0000313" key="3">
    <source>
        <dbReference type="Proteomes" id="UP000232003"/>
    </source>
</evidence>
<dbReference type="Proteomes" id="UP000232003">
    <property type="component" value="Chromosome"/>
</dbReference>
<organism evidence="2 3">
    <name type="scientific">Nostoc flagelliforme CCNUN1</name>
    <dbReference type="NCBI Taxonomy" id="2038116"/>
    <lineage>
        <taxon>Bacteria</taxon>
        <taxon>Bacillati</taxon>
        <taxon>Cyanobacteriota</taxon>
        <taxon>Cyanophyceae</taxon>
        <taxon>Nostocales</taxon>
        <taxon>Nostocaceae</taxon>
        <taxon>Nostoc</taxon>
    </lineage>
</organism>
<sequence>MLNRALFLGLLLTASTPAIAQEINHEPVLVAGSQSISPYGLVVFYFNQSGETYRGAADCNKDLVEYRVQIESGDWILNEVKESAEHLMLATACNLDED</sequence>
<evidence type="ECO:0000256" key="1">
    <source>
        <dbReference type="SAM" id="SignalP"/>
    </source>
</evidence>
<dbReference type="AlphaFoldDB" id="A0A2K8SMG0"/>
<evidence type="ECO:0000313" key="2">
    <source>
        <dbReference type="EMBL" id="AUB36493.1"/>
    </source>
</evidence>
<dbReference type="OrthoDB" id="9834598at2"/>
<feature type="chain" id="PRO_5014694334" evidence="1">
    <location>
        <begin position="21"/>
        <end position="98"/>
    </location>
</feature>